<dbReference type="GO" id="GO:0042720">
    <property type="term" value="C:mitochondrial inner membrane peptidase complex"/>
    <property type="evidence" value="ECO:0007669"/>
    <property type="project" value="InterPro"/>
</dbReference>
<comment type="similarity">
    <text evidence="2">Belongs to the peptidase S26 family. IMP2 subfamily.</text>
</comment>
<dbReference type="GO" id="GO:0006465">
    <property type="term" value="P:signal peptide processing"/>
    <property type="evidence" value="ECO:0007669"/>
    <property type="project" value="InterPro"/>
</dbReference>
<proteinExistence type="inferred from homology"/>
<keyword evidence="4" id="KW-0812">Transmembrane</keyword>
<keyword evidence="7" id="KW-1133">Transmembrane helix</keyword>
<evidence type="ECO:0000256" key="3">
    <source>
        <dbReference type="ARBA" id="ARBA00022670"/>
    </source>
</evidence>
<dbReference type="STRING" id="1884261.A0A5C3QWC7"/>
<dbReference type="InterPro" id="IPR019533">
    <property type="entry name" value="Peptidase_S26"/>
</dbReference>
<organism evidence="13 14">
    <name type="scientific">Pterulicium gracile</name>
    <dbReference type="NCBI Taxonomy" id="1884261"/>
    <lineage>
        <taxon>Eukaryota</taxon>
        <taxon>Fungi</taxon>
        <taxon>Dikarya</taxon>
        <taxon>Basidiomycota</taxon>
        <taxon>Agaricomycotina</taxon>
        <taxon>Agaricomycetes</taxon>
        <taxon>Agaricomycetidae</taxon>
        <taxon>Agaricales</taxon>
        <taxon>Pleurotineae</taxon>
        <taxon>Pterulaceae</taxon>
        <taxon>Pterulicium</taxon>
    </lineage>
</organism>
<protein>
    <recommendedName>
        <fullName evidence="11">Mitochondrial inner membrane protease subunit</fullName>
        <ecNumber evidence="11">3.4.21.-</ecNumber>
    </recommendedName>
</protein>
<keyword evidence="6 11" id="KW-0378">Hydrolase</keyword>
<dbReference type="GO" id="GO:0004252">
    <property type="term" value="F:serine-type endopeptidase activity"/>
    <property type="evidence" value="ECO:0007669"/>
    <property type="project" value="InterPro"/>
</dbReference>
<feature type="active site" evidence="10">
    <location>
        <position position="35"/>
    </location>
</feature>
<evidence type="ECO:0000259" key="12">
    <source>
        <dbReference type="Pfam" id="PF10502"/>
    </source>
</evidence>
<evidence type="ECO:0000256" key="5">
    <source>
        <dbReference type="ARBA" id="ARBA00022792"/>
    </source>
</evidence>
<evidence type="ECO:0000256" key="6">
    <source>
        <dbReference type="ARBA" id="ARBA00022801"/>
    </source>
</evidence>
<accession>A0A5C3QWC7</accession>
<evidence type="ECO:0000256" key="4">
    <source>
        <dbReference type="ARBA" id="ARBA00022692"/>
    </source>
</evidence>
<dbReference type="NCBIfam" id="TIGR02227">
    <property type="entry name" value="sigpep_I_bact"/>
    <property type="match status" value="1"/>
</dbReference>
<gene>
    <name evidence="13" type="ORF">BDV98DRAFT_541725</name>
</gene>
<dbReference type="PANTHER" id="PTHR46041">
    <property type="entry name" value="MITOCHONDRIAL INNER MEMBRANE PROTEASE SUBUNIT 2"/>
    <property type="match status" value="1"/>
</dbReference>
<name>A0A5C3QWC7_9AGAR</name>
<dbReference type="InterPro" id="IPR036286">
    <property type="entry name" value="LexA/Signal_pep-like_sf"/>
</dbReference>
<dbReference type="InterPro" id="IPR037730">
    <property type="entry name" value="IMP2"/>
</dbReference>
<keyword evidence="3 11" id="KW-0645">Protease</keyword>
<evidence type="ECO:0000313" key="14">
    <source>
        <dbReference type="Proteomes" id="UP000305067"/>
    </source>
</evidence>
<sequence>MSSLWLRCRSVLIWSPMAIMFNNHFYTLKTVSGRSMQPTLNPDSSTSRDTVVFDRFSIRLSGQLARGDIVVFPSPLDPSRMLIKRVLAQEGDTVSTLPPYPAAEVQIPFGHVWVEGDEPFRSSDSNSFGPLPLALIDSKLLFIVFPFSRWGSLAVSSPDRLPHGPIKRLQEAAVERERWRRSRVRLAPGNN</sequence>
<dbReference type="EMBL" id="ML178816">
    <property type="protein sequence ID" value="TFL05678.1"/>
    <property type="molecule type" value="Genomic_DNA"/>
</dbReference>
<dbReference type="GO" id="GO:0006627">
    <property type="term" value="P:protein processing involved in protein targeting to mitochondrion"/>
    <property type="evidence" value="ECO:0007669"/>
    <property type="project" value="InterPro"/>
</dbReference>
<feature type="domain" description="Peptidase S26" evidence="12">
    <location>
        <begin position="10"/>
        <end position="95"/>
    </location>
</feature>
<comment type="subcellular location">
    <subcellularLocation>
        <location evidence="1">Mitochondrion inner membrane</location>
        <topology evidence="1">Single-pass membrane protein</topology>
    </subcellularLocation>
</comment>
<dbReference type="AlphaFoldDB" id="A0A5C3QWC7"/>
<dbReference type="EC" id="3.4.21.-" evidence="11"/>
<dbReference type="Pfam" id="PF10502">
    <property type="entry name" value="Peptidase_S26"/>
    <property type="match status" value="1"/>
</dbReference>
<evidence type="ECO:0000256" key="8">
    <source>
        <dbReference type="ARBA" id="ARBA00023128"/>
    </source>
</evidence>
<keyword evidence="8 11" id="KW-0496">Mitochondrion</keyword>
<dbReference type="Proteomes" id="UP000305067">
    <property type="component" value="Unassembled WGS sequence"/>
</dbReference>
<keyword evidence="5 11" id="KW-0999">Mitochondrion inner membrane</keyword>
<dbReference type="OrthoDB" id="308440at2759"/>
<evidence type="ECO:0000256" key="11">
    <source>
        <dbReference type="RuleBase" id="RU362041"/>
    </source>
</evidence>
<dbReference type="PANTHER" id="PTHR46041:SF2">
    <property type="entry name" value="MITOCHONDRIAL INNER MEMBRANE PROTEASE SUBUNIT 2"/>
    <property type="match status" value="1"/>
</dbReference>
<evidence type="ECO:0000313" key="13">
    <source>
        <dbReference type="EMBL" id="TFL05678.1"/>
    </source>
</evidence>
<evidence type="ECO:0000256" key="2">
    <source>
        <dbReference type="ARBA" id="ARBA00007066"/>
    </source>
</evidence>
<evidence type="ECO:0000256" key="7">
    <source>
        <dbReference type="ARBA" id="ARBA00022989"/>
    </source>
</evidence>
<dbReference type="SUPFAM" id="SSF51306">
    <property type="entry name" value="LexA/Signal peptidase"/>
    <property type="match status" value="1"/>
</dbReference>
<feature type="active site" evidence="10">
    <location>
        <position position="84"/>
    </location>
</feature>
<evidence type="ECO:0000256" key="9">
    <source>
        <dbReference type="ARBA" id="ARBA00023136"/>
    </source>
</evidence>
<keyword evidence="9" id="KW-0472">Membrane</keyword>
<dbReference type="InterPro" id="IPR000223">
    <property type="entry name" value="Pept_S26A_signal_pept_1"/>
</dbReference>
<dbReference type="PRINTS" id="PR00727">
    <property type="entry name" value="LEADERPTASE"/>
</dbReference>
<keyword evidence="14" id="KW-1185">Reference proteome</keyword>
<evidence type="ECO:0000256" key="10">
    <source>
        <dbReference type="PIRSR" id="PIRSR600223-1"/>
    </source>
</evidence>
<evidence type="ECO:0000256" key="1">
    <source>
        <dbReference type="ARBA" id="ARBA00004434"/>
    </source>
</evidence>
<dbReference type="CDD" id="cd06530">
    <property type="entry name" value="S26_SPase_I"/>
    <property type="match status" value="1"/>
</dbReference>
<reference evidence="13 14" key="1">
    <citation type="journal article" date="2019" name="Nat. Ecol. Evol.">
        <title>Megaphylogeny resolves global patterns of mushroom evolution.</title>
        <authorList>
            <person name="Varga T."/>
            <person name="Krizsan K."/>
            <person name="Foldi C."/>
            <person name="Dima B."/>
            <person name="Sanchez-Garcia M."/>
            <person name="Sanchez-Ramirez S."/>
            <person name="Szollosi G.J."/>
            <person name="Szarkandi J.G."/>
            <person name="Papp V."/>
            <person name="Albert L."/>
            <person name="Andreopoulos W."/>
            <person name="Angelini C."/>
            <person name="Antonin V."/>
            <person name="Barry K.W."/>
            <person name="Bougher N.L."/>
            <person name="Buchanan P."/>
            <person name="Buyck B."/>
            <person name="Bense V."/>
            <person name="Catcheside P."/>
            <person name="Chovatia M."/>
            <person name="Cooper J."/>
            <person name="Damon W."/>
            <person name="Desjardin D."/>
            <person name="Finy P."/>
            <person name="Geml J."/>
            <person name="Haridas S."/>
            <person name="Hughes K."/>
            <person name="Justo A."/>
            <person name="Karasinski D."/>
            <person name="Kautmanova I."/>
            <person name="Kiss B."/>
            <person name="Kocsube S."/>
            <person name="Kotiranta H."/>
            <person name="LaButti K.M."/>
            <person name="Lechner B.E."/>
            <person name="Liimatainen K."/>
            <person name="Lipzen A."/>
            <person name="Lukacs Z."/>
            <person name="Mihaltcheva S."/>
            <person name="Morgado L.N."/>
            <person name="Niskanen T."/>
            <person name="Noordeloos M.E."/>
            <person name="Ohm R.A."/>
            <person name="Ortiz-Santana B."/>
            <person name="Ovrebo C."/>
            <person name="Racz N."/>
            <person name="Riley R."/>
            <person name="Savchenko A."/>
            <person name="Shiryaev A."/>
            <person name="Soop K."/>
            <person name="Spirin V."/>
            <person name="Szebenyi C."/>
            <person name="Tomsovsky M."/>
            <person name="Tulloss R.E."/>
            <person name="Uehling J."/>
            <person name="Grigoriev I.V."/>
            <person name="Vagvolgyi C."/>
            <person name="Papp T."/>
            <person name="Martin F.M."/>
            <person name="Miettinen O."/>
            <person name="Hibbett D.S."/>
            <person name="Nagy L.G."/>
        </authorList>
    </citation>
    <scope>NUCLEOTIDE SEQUENCE [LARGE SCALE GENOMIC DNA]</scope>
    <source>
        <strain evidence="13 14">CBS 309.79</strain>
    </source>
</reference>
<dbReference type="Gene3D" id="2.10.109.10">
    <property type="entry name" value="Umud Fragment, subunit A"/>
    <property type="match status" value="1"/>
</dbReference>